<comment type="caution">
    <text evidence="2">The sequence shown here is derived from an EMBL/GenBank/DDBJ whole genome shotgun (WGS) entry which is preliminary data.</text>
</comment>
<dbReference type="Pfam" id="PF04020">
    <property type="entry name" value="Phage_holin_4_2"/>
    <property type="match status" value="1"/>
</dbReference>
<name>A0A1G2GRG7_9BACT</name>
<sequence>MKWIAVIAISILVNTIGLLAAANFIPGFTLSGDLATTIVVALVLTLLNMTLKPILRLFLGPIIILTLGLGLIFVNALILFILDILSKNLMIEGIPALLWGAVIIGALNFIAHLAEK</sequence>
<reference evidence="2 3" key="1">
    <citation type="journal article" date="2016" name="Nat. Commun.">
        <title>Thousands of microbial genomes shed light on interconnected biogeochemical processes in an aquifer system.</title>
        <authorList>
            <person name="Anantharaman K."/>
            <person name="Brown C.T."/>
            <person name="Hug L.A."/>
            <person name="Sharon I."/>
            <person name="Castelle C.J."/>
            <person name="Probst A.J."/>
            <person name="Thomas B.C."/>
            <person name="Singh A."/>
            <person name="Wilkins M.J."/>
            <person name="Karaoz U."/>
            <person name="Brodie E.L."/>
            <person name="Williams K.H."/>
            <person name="Hubbard S.S."/>
            <person name="Banfield J.F."/>
        </authorList>
    </citation>
    <scope>NUCLEOTIDE SEQUENCE [LARGE SCALE GENOMIC DNA]</scope>
</reference>
<accession>A0A1G2GRG7</accession>
<keyword evidence="1" id="KW-0472">Membrane</keyword>
<feature type="transmembrane region" description="Helical" evidence="1">
    <location>
        <begin position="58"/>
        <end position="82"/>
    </location>
</feature>
<keyword evidence="1" id="KW-0812">Transmembrane</keyword>
<keyword evidence="1" id="KW-1133">Transmembrane helix</keyword>
<evidence type="ECO:0000313" key="3">
    <source>
        <dbReference type="Proteomes" id="UP000179106"/>
    </source>
</evidence>
<dbReference type="AlphaFoldDB" id="A0A1G2GRG7"/>
<dbReference type="PANTHER" id="PTHR37309:SF1">
    <property type="entry name" value="SLR0284 PROTEIN"/>
    <property type="match status" value="1"/>
</dbReference>
<evidence type="ECO:0008006" key="4">
    <source>
        <dbReference type="Google" id="ProtNLM"/>
    </source>
</evidence>
<feature type="transmembrane region" description="Helical" evidence="1">
    <location>
        <begin position="31"/>
        <end position="51"/>
    </location>
</feature>
<gene>
    <name evidence="2" type="ORF">A3B25_02910</name>
</gene>
<evidence type="ECO:0000256" key="1">
    <source>
        <dbReference type="SAM" id="Phobius"/>
    </source>
</evidence>
<dbReference type="PANTHER" id="PTHR37309">
    <property type="entry name" value="SLR0284 PROTEIN"/>
    <property type="match status" value="1"/>
</dbReference>
<proteinExistence type="predicted"/>
<dbReference type="STRING" id="1802126.A3B25_02910"/>
<evidence type="ECO:0000313" key="2">
    <source>
        <dbReference type="EMBL" id="OGZ52782.1"/>
    </source>
</evidence>
<organism evidence="2 3">
    <name type="scientific">Candidatus Ryanbacteria bacterium RIFCSPLOWO2_01_FULL_48_26</name>
    <dbReference type="NCBI Taxonomy" id="1802126"/>
    <lineage>
        <taxon>Bacteria</taxon>
        <taxon>Candidatus Ryaniibacteriota</taxon>
    </lineage>
</organism>
<protein>
    <recommendedName>
        <fullName evidence="4">Phage holin family protein</fullName>
    </recommendedName>
</protein>
<feature type="transmembrane region" description="Helical" evidence="1">
    <location>
        <begin position="94"/>
        <end position="114"/>
    </location>
</feature>
<dbReference type="EMBL" id="MHNW01000039">
    <property type="protein sequence ID" value="OGZ52782.1"/>
    <property type="molecule type" value="Genomic_DNA"/>
</dbReference>
<dbReference type="Proteomes" id="UP000179106">
    <property type="component" value="Unassembled WGS sequence"/>
</dbReference>
<dbReference type="InterPro" id="IPR007165">
    <property type="entry name" value="Phage_holin_4_2"/>
</dbReference>